<keyword evidence="4 6" id="KW-1133">Transmembrane helix</keyword>
<keyword evidence="3 6" id="KW-0812">Transmembrane</keyword>
<comment type="similarity">
    <text evidence="2">Belongs to the DsbD family.</text>
</comment>
<dbReference type="KEGG" id="bts:Btus_0323"/>
<dbReference type="PANTHER" id="PTHR31272">
    <property type="entry name" value="CYTOCHROME C-TYPE BIOGENESIS PROTEIN HI_1454-RELATED"/>
    <property type="match status" value="1"/>
</dbReference>
<reference evidence="8 9" key="1">
    <citation type="journal article" date="2011" name="Stand. Genomic Sci.">
        <title>Complete genome sequence of the thermophilic, hydrogen-oxidizing Bacillus tusciae type strain (T2) and reclassification in the new genus, Kyrpidia gen. nov. as Kyrpidia tusciae comb. nov. and emendation of the family Alicyclobacillaceae da Costa and Rainey, 2010.</title>
        <authorList>
            <person name="Klenk H.P."/>
            <person name="Lapidus A."/>
            <person name="Chertkov O."/>
            <person name="Copeland A."/>
            <person name="Del Rio T.G."/>
            <person name="Nolan M."/>
            <person name="Lucas S."/>
            <person name="Chen F."/>
            <person name="Tice H."/>
            <person name="Cheng J.F."/>
            <person name="Han C."/>
            <person name="Bruce D."/>
            <person name="Goodwin L."/>
            <person name="Pitluck S."/>
            <person name="Pati A."/>
            <person name="Ivanova N."/>
            <person name="Mavromatis K."/>
            <person name="Daum C."/>
            <person name="Chen A."/>
            <person name="Palaniappan K."/>
            <person name="Chang Y.J."/>
            <person name="Land M."/>
            <person name="Hauser L."/>
            <person name="Jeffries C.D."/>
            <person name="Detter J.C."/>
            <person name="Rohde M."/>
            <person name="Abt B."/>
            <person name="Pukall R."/>
            <person name="Goker M."/>
            <person name="Bristow J."/>
            <person name="Markowitz V."/>
            <person name="Hugenholtz P."/>
            <person name="Eisen J.A."/>
        </authorList>
    </citation>
    <scope>NUCLEOTIDE SEQUENCE [LARGE SCALE GENOMIC DNA]</scope>
    <source>
        <strain evidence="8 9">DSM 2912</strain>
    </source>
</reference>
<dbReference type="InterPro" id="IPR051790">
    <property type="entry name" value="Cytochrome_c-biogenesis_DsbD"/>
</dbReference>
<dbReference type="Proteomes" id="UP000002368">
    <property type="component" value="Chromosome"/>
</dbReference>
<dbReference type="GO" id="GO:0016020">
    <property type="term" value="C:membrane"/>
    <property type="evidence" value="ECO:0007669"/>
    <property type="project" value="UniProtKB-SubCell"/>
</dbReference>
<feature type="transmembrane region" description="Helical" evidence="6">
    <location>
        <begin position="207"/>
        <end position="228"/>
    </location>
</feature>
<keyword evidence="5 6" id="KW-0472">Membrane</keyword>
<dbReference type="PANTHER" id="PTHR31272:SF4">
    <property type="entry name" value="CYTOCHROME C-TYPE BIOGENESIS PROTEIN HI_1454-RELATED"/>
    <property type="match status" value="1"/>
</dbReference>
<feature type="transmembrane region" description="Helical" evidence="6">
    <location>
        <begin position="131"/>
        <end position="160"/>
    </location>
</feature>
<evidence type="ECO:0000256" key="6">
    <source>
        <dbReference type="SAM" id="Phobius"/>
    </source>
</evidence>
<evidence type="ECO:0000256" key="4">
    <source>
        <dbReference type="ARBA" id="ARBA00022989"/>
    </source>
</evidence>
<keyword evidence="9" id="KW-1185">Reference proteome</keyword>
<evidence type="ECO:0000259" key="7">
    <source>
        <dbReference type="Pfam" id="PF02683"/>
    </source>
</evidence>
<feature type="transmembrane region" description="Helical" evidence="6">
    <location>
        <begin position="55"/>
        <end position="77"/>
    </location>
</feature>
<dbReference type="AlphaFoldDB" id="D5WSZ2"/>
<feature type="transmembrane region" description="Helical" evidence="6">
    <location>
        <begin position="166"/>
        <end position="186"/>
    </location>
</feature>
<dbReference type="GO" id="GO:0017004">
    <property type="term" value="P:cytochrome complex assembly"/>
    <property type="evidence" value="ECO:0007669"/>
    <property type="project" value="InterPro"/>
</dbReference>
<evidence type="ECO:0000256" key="2">
    <source>
        <dbReference type="ARBA" id="ARBA00006143"/>
    </source>
</evidence>
<name>D5WSZ2_KYRT2</name>
<dbReference type="Pfam" id="PF02683">
    <property type="entry name" value="DsbD_TM"/>
    <property type="match status" value="1"/>
</dbReference>
<protein>
    <submittedName>
        <fullName evidence="8">Cytochrome c biogenesis protein transmembrane region</fullName>
    </submittedName>
</protein>
<comment type="subcellular location">
    <subcellularLocation>
        <location evidence="1">Membrane</location>
        <topology evidence="1">Multi-pass membrane protein</topology>
    </subcellularLocation>
</comment>
<dbReference type="HOGENOM" id="CLU_053225_2_0_9"/>
<evidence type="ECO:0000313" key="9">
    <source>
        <dbReference type="Proteomes" id="UP000002368"/>
    </source>
</evidence>
<proteinExistence type="inferred from homology"/>
<dbReference type="eggNOG" id="COG0785">
    <property type="taxonomic scope" value="Bacteria"/>
</dbReference>
<evidence type="ECO:0000313" key="8">
    <source>
        <dbReference type="EMBL" id="ADG05096.1"/>
    </source>
</evidence>
<evidence type="ECO:0000256" key="3">
    <source>
        <dbReference type="ARBA" id="ARBA00022692"/>
    </source>
</evidence>
<dbReference type="InterPro" id="IPR003834">
    <property type="entry name" value="Cyt_c_assmbl_TM_dom"/>
</dbReference>
<feature type="domain" description="Cytochrome C biogenesis protein transmembrane" evidence="7">
    <location>
        <begin position="9"/>
        <end position="214"/>
    </location>
</feature>
<accession>D5WSZ2</accession>
<organism evidence="8 9">
    <name type="scientific">Kyrpidia tusciae (strain DSM 2912 / NBRC 15312 / T2)</name>
    <name type="common">Bacillus tusciae</name>
    <dbReference type="NCBI Taxonomy" id="562970"/>
    <lineage>
        <taxon>Bacteria</taxon>
        <taxon>Bacillati</taxon>
        <taxon>Bacillota</taxon>
        <taxon>Bacilli</taxon>
        <taxon>Bacillales</taxon>
        <taxon>Alicyclobacillaceae</taxon>
        <taxon>Kyrpidia</taxon>
    </lineage>
</organism>
<dbReference type="STRING" id="562970.Btus_0323"/>
<feature type="transmembrane region" description="Helical" evidence="6">
    <location>
        <begin position="12"/>
        <end position="34"/>
    </location>
</feature>
<feature type="transmembrane region" description="Helical" evidence="6">
    <location>
        <begin position="89"/>
        <end position="110"/>
    </location>
</feature>
<evidence type="ECO:0000256" key="5">
    <source>
        <dbReference type="ARBA" id="ARBA00023136"/>
    </source>
</evidence>
<dbReference type="EMBL" id="CP002017">
    <property type="protein sequence ID" value="ADG05096.1"/>
    <property type="molecule type" value="Genomic_DNA"/>
</dbReference>
<evidence type="ECO:0000256" key="1">
    <source>
        <dbReference type="ARBA" id="ARBA00004141"/>
    </source>
</evidence>
<sequence length="238" mass="26106">MIIVSEPVTLWLAFGAGLLSFVSPCVLPLYPSYISYISGVSWGEGADRAEARRRALKYAVFFVLGFSTVFLALGWSASLIGQLFVEYKMWLRIIGGIVVIFMGMVIAGWIRSDWLMQEKKWTVNRKPVGYFGAWLIGVSFAAGWTPCIGPILASVLVMAANEPGRALLFMALYALGFALPFLILAFSLTSWKWLQQKSGVVSKAGGVIMVVMGFLLLTDSLSTITVWLTKLFGGFTGF</sequence>
<gene>
    <name evidence="8" type="ordered locus">Btus_0323</name>
</gene>